<gene>
    <name evidence="3" type="ORF">FJM67_03305</name>
</gene>
<dbReference type="PANTHER" id="PTHR30160">
    <property type="entry name" value="TETRAACYLDISACCHARIDE 4'-KINASE-RELATED"/>
    <property type="match status" value="1"/>
</dbReference>
<dbReference type="InterPro" id="IPR051199">
    <property type="entry name" value="LPS_LOS_Heptosyltrfase"/>
</dbReference>
<dbReference type="Gene3D" id="3.40.50.2000">
    <property type="entry name" value="Glycogen Phosphorylase B"/>
    <property type="match status" value="2"/>
</dbReference>
<dbReference type="GO" id="GO:0005829">
    <property type="term" value="C:cytosol"/>
    <property type="evidence" value="ECO:0007669"/>
    <property type="project" value="TreeGrafter"/>
</dbReference>
<dbReference type="GO" id="GO:0009244">
    <property type="term" value="P:lipopolysaccharide core region biosynthetic process"/>
    <property type="evidence" value="ECO:0007669"/>
    <property type="project" value="TreeGrafter"/>
</dbReference>
<dbReference type="InterPro" id="IPR002201">
    <property type="entry name" value="Glyco_trans_9"/>
</dbReference>
<dbReference type="Proteomes" id="UP000315901">
    <property type="component" value="Unassembled WGS sequence"/>
</dbReference>
<keyword evidence="1" id="KW-0328">Glycosyltransferase</keyword>
<keyword evidence="4" id="KW-1185">Reference proteome</keyword>
<keyword evidence="2 3" id="KW-0808">Transferase</keyword>
<dbReference type="RefSeq" id="WP_140587250.1">
    <property type="nucleotide sequence ID" value="NZ_VFRR01000004.1"/>
</dbReference>
<dbReference type="SUPFAM" id="SSF53756">
    <property type="entry name" value="UDP-Glycosyltransferase/glycogen phosphorylase"/>
    <property type="match status" value="1"/>
</dbReference>
<dbReference type="Pfam" id="PF01075">
    <property type="entry name" value="Glyco_transf_9"/>
    <property type="match status" value="1"/>
</dbReference>
<evidence type="ECO:0000313" key="3">
    <source>
        <dbReference type="EMBL" id="TPE54669.1"/>
    </source>
</evidence>
<protein>
    <submittedName>
        <fullName evidence="3">Glycosyltransferase family 9 protein</fullName>
    </submittedName>
</protein>
<organism evidence="3 4">
    <name type="scientific">Maribrevibacterium harenarium</name>
    <dbReference type="NCBI Taxonomy" id="2589817"/>
    <lineage>
        <taxon>Bacteria</taxon>
        <taxon>Pseudomonadati</taxon>
        <taxon>Pseudomonadota</taxon>
        <taxon>Gammaproteobacteria</taxon>
        <taxon>Oceanospirillales</taxon>
        <taxon>Oceanospirillaceae</taxon>
        <taxon>Maribrevibacterium</taxon>
    </lineage>
</organism>
<sequence>MSILTKIRRNTFLKKRAQKIERWLKSKLLGVLVKSNHGAAVVSVQDMKDVEQILIIRPNYRIGNALICTPVIEFFHSQYPGAAIDFVGTDTTKAIYANFPIRTLYCMSRAFIYRPWALLAMIRQARKARYDLIVDATAGSVTSLLFTRLAKGRYTIGDCVRGQQVYDVTAPMKTQHVYDMAVPFAALYAKEARRRPSLILSDEERQHAQQAISDSFPSREVEQIVGLFVGGHLDKRSPIEYWESVTVALANKGIPFAIFVGPEESQYADRLEAFVGVNGVVIRPRPLREFAGLMSKMSCLITPDSGPMHLAAAFDVPVIAVLRTSLSNKFVPQGEQDISLVHPQVDEVMVAVETALAHSVQTEK</sequence>
<reference evidence="3 4" key="1">
    <citation type="submission" date="2019-06" db="EMBL/GenBank/DDBJ databases">
        <title>A novel bacterium of genus Marinomonas, isolated from coastal sand.</title>
        <authorList>
            <person name="Huang H."/>
            <person name="Mo K."/>
            <person name="Hu Y."/>
        </authorList>
    </citation>
    <scope>NUCLEOTIDE SEQUENCE [LARGE SCALE GENOMIC DNA]</scope>
    <source>
        <strain evidence="3 4">HB171799</strain>
    </source>
</reference>
<comment type="caution">
    <text evidence="3">The sequence shown here is derived from an EMBL/GenBank/DDBJ whole genome shotgun (WGS) entry which is preliminary data.</text>
</comment>
<evidence type="ECO:0000313" key="4">
    <source>
        <dbReference type="Proteomes" id="UP000315901"/>
    </source>
</evidence>
<dbReference type="EMBL" id="VFRR01000004">
    <property type="protein sequence ID" value="TPE54669.1"/>
    <property type="molecule type" value="Genomic_DNA"/>
</dbReference>
<accession>A0A501X2F8</accession>
<dbReference type="CDD" id="cd03789">
    <property type="entry name" value="GT9_LPS_heptosyltransferase"/>
    <property type="match status" value="1"/>
</dbReference>
<dbReference type="OrthoDB" id="9797795at2"/>
<dbReference type="AlphaFoldDB" id="A0A501X2F8"/>
<evidence type="ECO:0000256" key="1">
    <source>
        <dbReference type="ARBA" id="ARBA00022676"/>
    </source>
</evidence>
<dbReference type="GO" id="GO:0008713">
    <property type="term" value="F:ADP-heptose-lipopolysaccharide heptosyltransferase activity"/>
    <property type="evidence" value="ECO:0007669"/>
    <property type="project" value="TreeGrafter"/>
</dbReference>
<name>A0A501X2F8_9GAMM</name>
<evidence type="ECO:0000256" key="2">
    <source>
        <dbReference type="ARBA" id="ARBA00022679"/>
    </source>
</evidence>
<proteinExistence type="predicted"/>
<dbReference type="PANTHER" id="PTHR30160:SF7">
    <property type="entry name" value="ADP-HEPTOSE--LPS HEPTOSYLTRANSFERASE 2"/>
    <property type="match status" value="1"/>
</dbReference>